<organism evidence="2 3">
    <name type="scientific">Podospora pseudocomata</name>
    <dbReference type="NCBI Taxonomy" id="2093779"/>
    <lineage>
        <taxon>Eukaryota</taxon>
        <taxon>Fungi</taxon>
        <taxon>Dikarya</taxon>
        <taxon>Ascomycota</taxon>
        <taxon>Pezizomycotina</taxon>
        <taxon>Sordariomycetes</taxon>
        <taxon>Sordariomycetidae</taxon>
        <taxon>Sordariales</taxon>
        <taxon>Podosporaceae</taxon>
        <taxon>Podospora</taxon>
    </lineage>
</organism>
<accession>A0ABR0GAJ5</accession>
<evidence type="ECO:0008006" key="4">
    <source>
        <dbReference type="Google" id="ProtNLM"/>
    </source>
</evidence>
<dbReference type="PANTHER" id="PTHR38850:SF2">
    <property type="entry name" value="CERATO-PLATANIN"/>
    <property type="match status" value="1"/>
</dbReference>
<reference evidence="2 3" key="1">
    <citation type="journal article" date="2023" name="bioRxiv">
        <title>High-quality genome assemblies of four members of thePodospora anserinaspecies complex.</title>
        <authorList>
            <person name="Ament-Velasquez S.L."/>
            <person name="Vogan A.A."/>
            <person name="Wallerman O."/>
            <person name="Hartmann F."/>
            <person name="Gautier V."/>
            <person name="Silar P."/>
            <person name="Giraud T."/>
            <person name="Johannesson H."/>
        </authorList>
    </citation>
    <scope>NUCLEOTIDE SEQUENCE [LARGE SCALE GENOMIC DNA]</scope>
    <source>
        <strain evidence="2 3">CBS 415.72m</strain>
    </source>
</reference>
<keyword evidence="3" id="KW-1185">Reference proteome</keyword>
<keyword evidence="1" id="KW-0732">Signal</keyword>
<feature type="chain" id="PRO_5045792174" description="Cerato-platanin" evidence="1">
    <location>
        <begin position="22"/>
        <end position="304"/>
    </location>
</feature>
<dbReference type="Proteomes" id="UP001323405">
    <property type="component" value="Unassembled WGS sequence"/>
</dbReference>
<proteinExistence type="predicted"/>
<gene>
    <name evidence="2" type="ORF">QC762_500690</name>
</gene>
<sequence>MMRQAIQFSSLLIAAATTARAAKGTVWATPHESYSSSVGVLGCKVDTNRIAYWPGSVDCNNICISLSYEGRKVKLLRIDQSEGAYDVSYDAWNYLYSGYSATEKPTAGGETPMEYEELAASECSDLIHTPDGKLPLSAANSMNFLASCLEKDTWVGKNHILFNILDPICSWGHDEPCNLDWPAANQAQCPNGLGTPAELTTAPVYNIQYNTGKRVLASTGQVVASQAAPSQMQQNLAGILKGSGGMTRRADANRKAGEQLALEKTTLVARLDILSLFQASFTLDWTPLLITHCFGPTKSAAAEL</sequence>
<dbReference type="EMBL" id="JAFFHA010000007">
    <property type="protein sequence ID" value="KAK4652726.1"/>
    <property type="molecule type" value="Genomic_DNA"/>
</dbReference>
<name>A0ABR0GAJ5_9PEZI</name>
<comment type="caution">
    <text evidence="2">The sequence shown here is derived from an EMBL/GenBank/DDBJ whole genome shotgun (WGS) entry which is preliminary data.</text>
</comment>
<evidence type="ECO:0000256" key="1">
    <source>
        <dbReference type="SAM" id="SignalP"/>
    </source>
</evidence>
<dbReference type="PANTHER" id="PTHR38850">
    <property type="entry name" value="CERATO-PLATANIN"/>
    <property type="match status" value="1"/>
</dbReference>
<evidence type="ECO:0000313" key="3">
    <source>
        <dbReference type="Proteomes" id="UP001323405"/>
    </source>
</evidence>
<protein>
    <recommendedName>
        <fullName evidence="4">Cerato-platanin</fullName>
    </recommendedName>
</protein>
<feature type="signal peptide" evidence="1">
    <location>
        <begin position="1"/>
        <end position="21"/>
    </location>
</feature>
<dbReference type="RefSeq" id="XP_062741701.1">
    <property type="nucleotide sequence ID" value="XM_062890499.1"/>
</dbReference>
<evidence type="ECO:0000313" key="2">
    <source>
        <dbReference type="EMBL" id="KAK4652726.1"/>
    </source>
</evidence>
<dbReference type="GeneID" id="87910406"/>